<organism evidence="1 2">
    <name type="scientific">Potamilus streckersoni</name>
    <dbReference type="NCBI Taxonomy" id="2493646"/>
    <lineage>
        <taxon>Eukaryota</taxon>
        <taxon>Metazoa</taxon>
        <taxon>Spiralia</taxon>
        <taxon>Lophotrochozoa</taxon>
        <taxon>Mollusca</taxon>
        <taxon>Bivalvia</taxon>
        <taxon>Autobranchia</taxon>
        <taxon>Heteroconchia</taxon>
        <taxon>Palaeoheterodonta</taxon>
        <taxon>Unionida</taxon>
        <taxon>Unionoidea</taxon>
        <taxon>Unionidae</taxon>
        <taxon>Ambleminae</taxon>
        <taxon>Lampsilini</taxon>
        <taxon>Potamilus</taxon>
    </lineage>
</organism>
<protein>
    <submittedName>
        <fullName evidence="1">Uncharacterized protein</fullName>
    </submittedName>
</protein>
<dbReference type="EMBL" id="JAEAOA010000085">
    <property type="protein sequence ID" value="KAK3605139.1"/>
    <property type="molecule type" value="Genomic_DNA"/>
</dbReference>
<comment type="caution">
    <text evidence="1">The sequence shown here is derived from an EMBL/GenBank/DDBJ whole genome shotgun (WGS) entry which is preliminary data.</text>
</comment>
<accession>A0AAE0T7E5</accession>
<name>A0AAE0T7E5_9BIVA</name>
<sequence>MNVNPSFTECLLPLLNKNRTFDKPLKIKFLNDPSGIYTQFMKKENGNIRFVKPIPIVPAGVTASPAGVTASPAGVTASPAGVTASPAGVTASPAGVMAYHAGVAAFPAGVAAFPAGVAAYHAGVAAFPAGVAAFPAGVAAFPAGVVIFPTGVAQKQRPNTLVPAYALHTGRWSVIARVFVIWLIA</sequence>
<evidence type="ECO:0000313" key="1">
    <source>
        <dbReference type="EMBL" id="KAK3605139.1"/>
    </source>
</evidence>
<dbReference type="AlphaFoldDB" id="A0AAE0T7E5"/>
<reference evidence="1" key="2">
    <citation type="journal article" date="2021" name="Genome Biol. Evol.">
        <title>Developing a high-quality reference genome for a parasitic bivalve with doubly uniparental inheritance (Bivalvia: Unionida).</title>
        <authorList>
            <person name="Smith C.H."/>
        </authorList>
    </citation>
    <scope>NUCLEOTIDE SEQUENCE</scope>
    <source>
        <strain evidence="1">CHS0354</strain>
        <tissue evidence="1">Mantle</tissue>
    </source>
</reference>
<dbReference type="Proteomes" id="UP001195483">
    <property type="component" value="Unassembled WGS sequence"/>
</dbReference>
<reference evidence="1" key="3">
    <citation type="submission" date="2023-05" db="EMBL/GenBank/DDBJ databases">
        <authorList>
            <person name="Smith C.H."/>
        </authorList>
    </citation>
    <scope>NUCLEOTIDE SEQUENCE</scope>
    <source>
        <strain evidence="1">CHS0354</strain>
        <tissue evidence="1">Mantle</tissue>
    </source>
</reference>
<evidence type="ECO:0000313" key="2">
    <source>
        <dbReference type="Proteomes" id="UP001195483"/>
    </source>
</evidence>
<keyword evidence="2" id="KW-1185">Reference proteome</keyword>
<gene>
    <name evidence="1" type="ORF">CHS0354_000808</name>
</gene>
<proteinExistence type="predicted"/>
<reference evidence="1" key="1">
    <citation type="journal article" date="2021" name="Genome Biol. Evol.">
        <title>A High-Quality Reference Genome for a Parasitic Bivalve with Doubly Uniparental Inheritance (Bivalvia: Unionida).</title>
        <authorList>
            <person name="Smith C.H."/>
        </authorList>
    </citation>
    <scope>NUCLEOTIDE SEQUENCE</scope>
    <source>
        <strain evidence="1">CHS0354</strain>
    </source>
</reference>